<accession>A0A1I3IMB7</accession>
<dbReference type="PROSITE" id="PS50830">
    <property type="entry name" value="TNASE_3"/>
    <property type="match status" value="1"/>
</dbReference>
<dbReference type="InterPro" id="IPR035437">
    <property type="entry name" value="SNase_OB-fold_sf"/>
</dbReference>
<gene>
    <name evidence="3" type="ORF">SAMN04488095_1032</name>
</gene>
<feature type="chain" id="PRO_5011555376" evidence="1">
    <location>
        <begin position="18"/>
        <end position="217"/>
    </location>
</feature>
<keyword evidence="4" id="KW-1185">Reference proteome</keyword>
<evidence type="ECO:0000256" key="1">
    <source>
        <dbReference type="SAM" id="SignalP"/>
    </source>
</evidence>
<protein>
    <submittedName>
        <fullName evidence="3">Endonuclease YncB, thermonuclease family</fullName>
    </submittedName>
</protein>
<feature type="domain" description="TNase-like" evidence="2">
    <location>
        <begin position="17"/>
        <end position="141"/>
    </location>
</feature>
<keyword evidence="3" id="KW-0378">Hydrolase</keyword>
<proteinExistence type="predicted"/>
<dbReference type="AlphaFoldDB" id="A0A1I3IMB7"/>
<reference evidence="3 4" key="1">
    <citation type="submission" date="2016-10" db="EMBL/GenBank/DDBJ databases">
        <authorList>
            <person name="de Groot N.N."/>
        </authorList>
    </citation>
    <scope>NUCLEOTIDE SEQUENCE [LARGE SCALE GENOMIC DNA]</scope>
    <source>
        <strain evidence="3 4">DSM 19073</strain>
    </source>
</reference>
<dbReference type="STRING" id="390807.SAMN04488095_1032"/>
<evidence type="ECO:0000313" key="3">
    <source>
        <dbReference type="EMBL" id="SFI49118.1"/>
    </source>
</evidence>
<dbReference type="EMBL" id="FORA01000001">
    <property type="protein sequence ID" value="SFI49118.1"/>
    <property type="molecule type" value="Genomic_DNA"/>
</dbReference>
<evidence type="ECO:0000313" key="4">
    <source>
        <dbReference type="Proteomes" id="UP000199110"/>
    </source>
</evidence>
<dbReference type="SUPFAM" id="SSF50199">
    <property type="entry name" value="Staphylococcal nuclease"/>
    <property type="match status" value="1"/>
</dbReference>
<dbReference type="OrthoDB" id="9805504at2"/>
<dbReference type="InterPro" id="IPR016071">
    <property type="entry name" value="Staphylococal_nuclease_OB-fold"/>
</dbReference>
<evidence type="ECO:0000259" key="2">
    <source>
        <dbReference type="PROSITE" id="PS50830"/>
    </source>
</evidence>
<dbReference type="PANTHER" id="PTHR12302:SF26">
    <property type="entry name" value="BLR1266 PROTEIN"/>
    <property type="match status" value="1"/>
</dbReference>
<dbReference type="Gene3D" id="2.40.50.90">
    <property type="match status" value="1"/>
</dbReference>
<dbReference type="PANTHER" id="PTHR12302">
    <property type="entry name" value="EBNA2 BINDING PROTEIN P100"/>
    <property type="match status" value="1"/>
</dbReference>
<sequence>MFRLCSLLLLIAFPVGAQTLTGTIRVVDADTIDIGAAANIRLIGIDAAEGDQTCRDTDGTILPCGSFATEAARRMYEGRIARCEVDSTDRYGRALATCFVDGVDMNGELVRLGIARRYREGPAYFDEEKEARVLARGLWAYEMVDPAVWRAEGRARRAAANAPAGDCTIKGNISDSGRIYHLSGSRAYGATRIDENRGERWFCSEAEARAAGWRPVR</sequence>
<dbReference type="Pfam" id="PF00565">
    <property type="entry name" value="SNase"/>
    <property type="match status" value="1"/>
</dbReference>
<dbReference type="Proteomes" id="UP000199110">
    <property type="component" value="Unassembled WGS sequence"/>
</dbReference>
<dbReference type="SMART" id="SM00318">
    <property type="entry name" value="SNc"/>
    <property type="match status" value="1"/>
</dbReference>
<dbReference type="GO" id="GO:0004519">
    <property type="term" value="F:endonuclease activity"/>
    <property type="evidence" value="ECO:0007669"/>
    <property type="project" value="UniProtKB-KW"/>
</dbReference>
<keyword evidence="1" id="KW-0732">Signal</keyword>
<dbReference type="RefSeq" id="WP_092777729.1">
    <property type="nucleotide sequence ID" value="NZ_FORA01000001.1"/>
</dbReference>
<feature type="signal peptide" evidence="1">
    <location>
        <begin position="1"/>
        <end position="17"/>
    </location>
</feature>
<organism evidence="3 4">
    <name type="scientific">Jannaschia pohangensis</name>
    <dbReference type="NCBI Taxonomy" id="390807"/>
    <lineage>
        <taxon>Bacteria</taxon>
        <taxon>Pseudomonadati</taxon>
        <taxon>Pseudomonadota</taxon>
        <taxon>Alphaproteobacteria</taxon>
        <taxon>Rhodobacterales</taxon>
        <taxon>Roseobacteraceae</taxon>
        <taxon>Jannaschia</taxon>
    </lineage>
</organism>
<keyword evidence="3" id="KW-0540">Nuclease</keyword>
<name>A0A1I3IMB7_9RHOB</name>
<keyword evidence="3" id="KW-0255">Endonuclease</keyword>